<reference evidence="9" key="1">
    <citation type="submission" date="2020-10" db="EMBL/GenBank/DDBJ databases">
        <authorList>
            <person name="Han B."/>
            <person name="Lu T."/>
            <person name="Zhao Q."/>
            <person name="Huang X."/>
            <person name="Zhao Y."/>
        </authorList>
    </citation>
    <scope>NUCLEOTIDE SEQUENCE</scope>
</reference>
<feature type="transmembrane region" description="Helical" evidence="7">
    <location>
        <begin position="517"/>
        <end position="537"/>
    </location>
</feature>
<keyword evidence="3 7" id="KW-0812">Transmembrane</keyword>
<evidence type="ECO:0000313" key="9">
    <source>
        <dbReference type="EMBL" id="CAD6214261.1"/>
    </source>
</evidence>
<dbReference type="InterPro" id="IPR013216">
    <property type="entry name" value="Methyltransf_11"/>
</dbReference>
<comment type="caution">
    <text evidence="9">The sequence shown here is derived from an EMBL/GenBank/DDBJ whole genome shotgun (WGS) entry which is preliminary data.</text>
</comment>
<comment type="similarity">
    <text evidence="2">Belongs to the TAPT1 family.</text>
</comment>
<dbReference type="OrthoDB" id="29023at2759"/>
<dbReference type="Pfam" id="PF08241">
    <property type="entry name" value="Methyltransf_11"/>
    <property type="match status" value="1"/>
</dbReference>
<organism evidence="9 10">
    <name type="scientific">Miscanthus lutarioriparius</name>
    <dbReference type="NCBI Taxonomy" id="422564"/>
    <lineage>
        <taxon>Eukaryota</taxon>
        <taxon>Viridiplantae</taxon>
        <taxon>Streptophyta</taxon>
        <taxon>Embryophyta</taxon>
        <taxon>Tracheophyta</taxon>
        <taxon>Spermatophyta</taxon>
        <taxon>Magnoliopsida</taxon>
        <taxon>Liliopsida</taxon>
        <taxon>Poales</taxon>
        <taxon>Poaceae</taxon>
        <taxon>PACMAD clade</taxon>
        <taxon>Panicoideae</taxon>
        <taxon>Andropogonodae</taxon>
        <taxon>Andropogoneae</taxon>
        <taxon>Saccharinae</taxon>
        <taxon>Miscanthus</taxon>
    </lineage>
</organism>
<evidence type="ECO:0000256" key="1">
    <source>
        <dbReference type="ARBA" id="ARBA00004141"/>
    </source>
</evidence>
<feature type="transmembrane region" description="Helical" evidence="7">
    <location>
        <begin position="549"/>
        <end position="574"/>
    </location>
</feature>
<feature type="transmembrane region" description="Helical" evidence="7">
    <location>
        <begin position="299"/>
        <end position="322"/>
    </location>
</feature>
<dbReference type="GO" id="GO:0005789">
    <property type="term" value="C:endoplasmic reticulum membrane"/>
    <property type="evidence" value="ECO:0007669"/>
    <property type="project" value="TreeGrafter"/>
</dbReference>
<proteinExistence type="inferred from homology"/>
<evidence type="ECO:0000256" key="5">
    <source>
        <dbReference type="ARBA" id="ARBA00023136"/>
    </source>
</evidence>
<comment type="subcellular location">
    <subcellularLocation>
        <location evidence="1">Membrane</location>
        <topology evidence="1">Multi-pass membrane protein</topology>
    </subcellularLocation>
</comment>
<protein>
    <recommendedName>
        <fullName evidence="8">Methyltransferase type 11 domain-containing protein</fullName>
    </recommendedName>
</protein>
<evidence type="ECO:0000256" key="6">
    <source>
        <dbReference type="SAM" id="MobiDB-lite"/>
    </source>
</evidence>
<keyword evidence="5 7" id="KW-0472">Membrane</keyword>
<evidence type="ECO:0000259" key="8">
    <source>
        <dbReference type="Pfam" id="PF08241"/>
    </source>
</evidence>
<dbReference type="Proteomes" id="UP000604825">
    <property type="component" value="Unassembled WGS sequence"/>
</dbReference>
<feature type="domain" description="Methyltransferase type 11" evidence="8">
    <location>
        <begin position="950"/>
        <end position="1044"/>
    </location>
</feature>
<dbReference type="GO" id="GO:0008757">
    <property type="term" value="F:S-adenosylmethionine-dependent methyltransferase activity"/>
    <property type="evidence" value="ECO:0007669"/>
    <property type="project" value="InterPro"/>
</dbReference>
<keyword evidence="10" id="KW-1185">Reference proteome</keyword>
<feature type="region of interest" description="Disordered" evidence="6">
    <location>
        <begin position="19"/>
        <end position="84"/>
    </location>
</feature>
<name>A0A811MSC5_9POAL</name>
<dbReference type="SUPFAM" id="SSF53335">
    <property type="entry name" value="S-adenosyl-L-methionine-dependent methyltransferases"/>
    <property type="match status" value="1"/>
</dbReference>
<evidence type="ECO:0000256" key="2">
    <source>
        <dbReference type="ARBA" id="ARBA00008803"/>
    </source>
</evidence>
<evidence type="ECO:0000256" key="3">
    <source>
        <dbReference type="ARBA" id="ARBA00022692"/>
    </source>
</evidence>
<feature type="compositionally biased region" description="Basic residues" evidence="6">
    <location>
        <begin position="41"/>
        <end position="53"/>
    </location>
</feature>
<dbReference type="Gene3D" id="3.40.50.150">
    <property type="entry name" value="Vaccinia Virus protein VP39"/>
    <property type="match status" value="1"/>
</dbReference>
<sequence length="1103" mass="121546">MSLRSGGRQLSFELLAGDLTADDADDISPRSLPDTTSDGQRRRRRRSKRKRGFRSPPIDEAASEGEQQPRVEGGGDSAAAFRVPDLRSTAETVCEGSDAKRSAASCVTYVGVELRQRSVSGAGRVLAASADDGTSSCGSSTRESAAAAAAAVADVPAMAWRPEANGGMKKKLEKESSLDWEKYMKDNSNILGGSDLTVHFERLDNSPFRYFLGELYGGNSLRSTIAVGNEKKRQRVYNTMFHVPWRCERLIVAGFFVCLDSFLSLLTIMPARIVITIWRVLKTRKFLRPNAADLSDYGCFVVLALGVASLQMIDISLIYHVIRGQGTIKLYVVYNVLEIFDKLCQSFGEDVLQVLFNSAEGLSACSTDNVTFELMRFILDEAIAAITLSTCIIAHNNALLALLVSNNFAEIKSNVFKRVSKENLHSLVYYDIIERFHITAFLLFVLAQNILEAEGPWFDSFLTNASLVFLCEVLIDAIKHSFLAKFNEIKPVAYSDFLEDLCKQILNDKPDDHKKDLTFIPLAPACVVIRVLTPVYATLLPAGPFIWRIFWILLWSVLTYFMLAIFKIIVGLILRCLANWSRLQTGATTKCEVADEATTRPSALRASACCFLSQQAGLQLRAKQGRIRDIASKTHHSVVVTRPLLPPARDFGSRLSRMRTCARFPYLVTLLVVVVVGALSSRGHLGLCSSRSDQALASSGSMSITRLAASYVDPGTGVPLRRAILYVVVLLGSNLATFLLSFHYSSCATPPAAAAAPPKMATPTTTTVPEQPVDLPLEFHAFAGPHALPYGLNTNWGTAELRPPVGHPCLAFPDLLAAFMSYPVNASCPDDELPAQRLLLRGCEPLPRRRCRPAAPPDPAPPLPFPDALWSTPPDRSVHWSAYTCKSFRCLVDRARSPRFDDCKDCFDLARGPERYRWLNATDKKRNPLNFSIDEVLASASPPGSVRIGLDIGGGSGTFAVRMREHGVTVVATTVNLNGPFSTFVAARGIVPLYVSVAARLPFFDNTLDIVHSMHVLSGWIPPVALQFALFDVYRVLRPGGLFWLDHFFCGEAEMAAYVDVIESVGFGKLRWVKGRKLDKGPERKEMYLSALLEKPLKNSWRH</sequence>
<dbReference type="InterPro" id="IPR029063">
    <property type="entry name" value="SAM-dependent_MTases_sf"/>
</dbReference>
<dbReference type="EMBL" id="CAJGYO010000002">
    <property type="protein sequence ID" value="CAD6214261.1"/>
    <property type="molecule type" value="Genomic_DNA"/>
</dbReference>
<feature type="transmembrane region" description="Helical" evidence="7">
    <location>
        <begin position="250"/>
        <end position="278"/>
    </location>
</feature>
<accession>A0A811MSC5</accession>
<gene>
    <name evidence="9" type="ORF">NCGR_LOCUS9701</name>
</gene>
<dbReference type="CDD" id="cd02440">
    <property type="entry name" value="AdoMet_MTases"/>
    <property type="match status" value="1"/>
</dbReference>
<evidence type="ECO:0000256" key="4">
    <source>
        <dbReference type="ARBA" id="ARBA00022989"/>
    </source>
</evidence>
<evidence type="ECO:0000313" key="10">
    <source>
        <dbReference type="Proteomes" id="UP000604825"/>
    </source>
</evidence>
<evidence type="ECO:0000256" key="7">
    <source>
        <dbReference type="SAM" id="Phobius"/>
    </source>
</evidence>
<feature type="transmembrane region" description="Helical" evidence="7">
    <location>
        <begin position="664"/>
        <end position="683"/>
    </location>
</feature>
<keyword evidence="4 7" id="KW-1133">Transmembrane helix</keyword>
<dbReference type="InterPro" id="IPR008010">
    <property type="entry name" value="Tatp1"/>
</dbReference>
<feature type="transmembrane region" description="Helical" evidence="7">
    <location>
        <begin position="382"/>
        <end position="406"/>
    </location>
</feature>
<dbReference type="Pfam" id="PF05346">
    <property type="entry name" value="DUF747"/>
    <property type="match status" value="1"/>
</dbReference>
<dbReference type="PANTHER" id="PTHR13317:SF4">
    <property type="entry name" value="TRANSMEMBRANE ANTERIOR POSTERIOR TRANSFORMATION PROTEIN 1 HOMOLOG"/>
    <property type="match status" value="1"/>
</dbReference>
<dbReference type="PANTHER" id="PTHR13317">
    <property type="entry name" value="TRANSMEMBRANE ANTERIOR POSTERIOR TRANSFORMATION PROTEIN 1 HOMOLOG"/>
    <property type="match status" value="1"/>
</dbReference>
<dbReference type="AlphaFoldDB" id="A0A811MSC5"/>